<dbReference type="Proteomes" id="UP000216354">
    <property type="component" value="Unassembled WGS sequence"/>
</dbReference>
<evidence type="ECO:0000313" key="1">
    <source>
        <dbReference type="EMBL" id="OZI58599.1"/>
    </source>
</evidence>
<sequence length="62" mass="6610">MGPAPPDLPCSVFISHRRPGASRAGGPSLGFNRARTVQPRVAALAIRPVAPGRRARKRIHGF</sequence>
<gene>
    <name evidence="1" type="ORF">CAL27_18090</name>
</gene>
<name>A0ABX4EVV3_9BORD</name>
<protein>
    <submittedName>
        <fullName evidence="1">Uncharacterized protein</fullName>
    </submittedName>
</protein>
<reference evidence="1 2" key="1">
    <citation type="submission" date="2017-05" db="EMBL/GenBank/DDBJ databases">
        <title>Complete and WGS of Bordetella genogroups.</title>
        <authorList>
            <person name="Spilker T."/>
            <person name="Lipuma J."/>
        </authorList>
    </citation>
    <scope>NUCLEOTIDE SEQUENCE [LARGE SCALE GENOMIC DNA]</scope>
    <source>
        <strain evidence="1 2">AU9795</strain>
    </source>
</reference>
<dbReference type="EMBL" id="NEVR01000004">
    <property type="protein sequence ID" value="OZI58599.1"/>
    <property type="molecule type" value="Genomic_DNA"/>
</dbReference>
<organism evidence="1 2">
    <name type="scientific">Bordetella genomosp. 1</name>
    <dbReference type="NCBI Taxonomy" id="1395607"/>
    <lineage>
        <taxon>Bacteria</taxon>
        <taxon>Pseudomonadati</taxon>
        <taxon>Pseudomonadota</taxon>
        <taxon>Betaproteobacteria</taxon>
        <taxon>Burkholderiales</taxon>
        <taxon>Alcaligenaceae</taxon>
        <taxon>Bordetella</taxon>
    </lineage>
</organism>
<comment type="caution">
    <text evidence="1">The sequence shown here is derived from an EMBL/GenBank/DDBJ whole genome shotgun (WGS) entry which is preliminary data.</text>
</comment>
<evidence type="ECO:0000313" key="2">
    <source>
        <dbReference type="Proteomes" id="UP000216354"/>
    </source>
</evidence>
<proteinExistence type="predicted"/>
<keyword evidence="2" id="KW-1185">Reference proteome</keyword>
<accession>A0ABX4EVV3</accession>